<proteinExistence type="predicted"/>
<dbReference type="AlphaFoldDB" id="A0A8J5SCT0"/>
<protein>
    <submittedName>
        <fullName evidence="2">Uncharacterized protein</fullName>
    </submittedName>
</protein>
<evidence type="ECO:0000256" key="1">
    <source>
        <dbReference type="SAM" id="MobiDB-lite"/>
    </source>
</evidence>
<evidence type="ECO:0000313" key="3">
    <source>
        <dbReference type="Proteomes" id="UP000729402"/>
    </source>
</evidence>
<keyword evidence="3" id="KW-1185">Reference proteome</keyword>
<name>A0A8J5SCT0_ZIZPA</name>
<accession>A0A8J5SCT0</accession>
<gene>
    <name evidence="2" type="ORF">GUJ93_ZPchr0004g40039</name>
</gene>
<sequence>MIKSYCSSETNLLFLRHNTRRHLKTMPVLPTQLSASASTVWGASVLQRRLLSTAQPLVHVPPPFRLTRSRPSHQVASASQPAFRDAASHLLGPRRR</sequence>
<dbReference type="Proteomes" id="UP000729402">
    <property type="component" value="Unassembled WGS sequence"/>
</dbReference>
<feature type="region of interest" description="Disordered" evidence="1">
    <location>
        <begin position="62"/>
        <end position="96"/>
    </location>
</feature>
<reference evidence="2" key="1">
    <citation type="journal article" date="2021" name="bioRxiv">
        <title>Whole Genome Assembly and Annotation of Northern Wild Rice, Zizania palustris L., Supports a Whole Genome Duplication in the Zizania Genus.</title>
        <authorList>
            <person name="Haas M."/>
            <person name="Kono T."/>
            <person name="Macchietto M."/>
            <person name="Millas R."/>
            <person name="McGilp L."/>
            <person name="Shao M."/>
            <person name="Duquette J."/>
            <person name="Hirsch C.N."/>
            <person name="Kimball J."/>
        </authorList>
    </citation>
    <scope>NUCLEOTIDE SEQUENCE</scope>
    <source>
        <tissue evidence="2">Fresh leaf tissue</tissue>
    </source>
</reference>
<organism evidence="2 3">
    <name type="scientific">Zizania palustris</name>
    <name type="common">Northern wild rice</name>
    <dbReference type="NCBI Taxonomy" id="103762"/>
    <lineage>
        <taxon>Eukaryota</taxon>
        <taxon>Viridiplantae</taxon>
        <taxon>Streptophyta</taxon>
        <taxon>Embryophyta</taxon>
        <taxon>Tracheophyta</taxon>
        <taxon>Spermatophyta</taxon>
        <taxon>Magnoliopsida</taxon>
        <taxon>Liliopsida</taxon>
        <taxon>Poales</taxon>
        <taxon>Poaceae</taxon>
        <taxon>BOP clade</taxon>
        <taxon>Oryzoideae</taxon>
        <taxon>Oryzeae</taxon>
        <taxon>Zizaniinae</taxon>
        <taxon>Zizania</taxon>
    </lineage>
</organism>
<reference evidence="2" key="2">
    <citation type="submission" date="2021-02" db="EMBL/GenBank/DDBJ databases">
        <authorList>
            <person name="Kimball J.A."/>
            <person name="Haas M.W."/>
            <person name="Macchietto M."/>
            <person name="Kono T."/>
            <person name="Duquette J."/>
            <person name="Shao M."/>
        </authorList>
    </citation>
    <scope>NUCLEOTIDE SEQUENCE</scope>
    <source>
        <tissue evidence="2">Fresh leaf tissue</tissue>
    </source>
</reference>
<evidence type="ECO:0000313" key="2">
    <source>
        <dbReference type="EMBL" id="KAG8065592.1"/>
    </source>
</evidence>
<comment type="caution">
    <text evidence="2">The sequence shown here is derived from an EMBL/GenBank/DDBJ whole genome shotgun (WGS) entry which is preliminary data.</text>
</comment>
<dbReference type="EMBL" id="JAAALK010000285">
    <property type="protein sequence ID" value="KAG8065592.1"/>
    <property type="molecule type" value="Genomic_DNA"/>
</dbReference>